<dbReference type="KEGG" id="amt:Amet_2630"/>
<dbReference type="eggNOG" id="COG0406">
    <property type="taxonomic scope" value="Bacteria"/>
</dbReference>
<feature type="active site" description="Proton donor/acceptor" evidence="3">
    <location>
        <position position="82"/>
    </location>
</feature>
<dbReference type="SMART" id="SM00855">
    <property type="entry name" value="PGAM"/>
    <property type="match status" value="1"/>
</dbReference>
<dbReference type="AlphaFoldDB" id="A6TRG4"/>
<dbReference type="InterPro" id="IPR013078">
    <property type="entry name" value="His_Pase_superF_clade-1"/>
</dbReference>
<evidence type="ECO:0000313" key="6">
    <source>
        <dbReference type="Proteomes" id="UP000001572"/>
    </source>
</evidence>
<reference evidence="6" key="1">
    <citation type="journal article" date="2016" name="Genome Announc.">
        <title>Complete genome sequence of Alkaliphilus metalliredigens strain QYMF, an alkaliphilic and metal-reducing bacterium isolated from borax-contaminated leachate ponds.</title>
        <authorList>
            <person name="Hwang C."/>
            <person name="Copeland A."/>
            <person name="Lucas S."/>
            <person name="Lapidus A."/>
            <person name="Barry K."/>
            <person name="Detter J.C."/>
            <person name="Glavina Del Rio T."/>
            <person name="Hammon N."/>
            <person name="Israni S."/>
            <person name="Dalin E."/>
            <person name="Tice H."/>
            <person name="Pitluck S."/>
            <person name="Chertkov O."/>
            <person name="Brettin T."/>
            <person name="Bruce D."/>
            <person name="Han C."/>
            <person name="Schmutz J."/>
            <person name="Larimer F."/>
            <person name="Land M.L."/>
            <person name="Hauser L."/>
            <person name="Kyrpides N."/>
            <person name="Mikhailova N."/>
            <person name="Ye Q."/>
            <person name="Zhou J."/>
            <person name="Richardson P."/>
            <person name="Fields M.W."/>
        </authorList>
    </citation>
    <scope>NUCLEOTIDE SEQUENCE [LARGE SCALE GENOMIC DNA]</scope>
    <source>
        <strain evidence="6">QYMF</strain>
    </source>
</reference>
<dbReference type="GO" id="GO:0016791">
    <property type="term" value="F:phosphatase activity"/>
    <property type="evidence" value="ECO:0007669"/>
    <property type="project" value="TreeGrafter"/>
</dbReference>
<evidence type="ECO:0000256" key="4">
    <source>
        <dbReference type="PIRSR" id="PIRSR613078-2"/>
    </source>
</evidence>
<dbReference type="InterPro" id="IPR001345">
    <property type="entry name" value="PG/BPGM_mutase_AS"/>
</dbReference>
<proteinExistence type="predicted"/>
<dbReference type="Proteomes" id="UP000001572">
    <property type="component" value="Chromosome"/>
</dbReference>
<dbReference type="GO" id="GO:0005737">
    <property type="term" value="C:cytoplasm"/>
    <property type="evidence" value="ECO:0007669"/>
    <property type="project" value="TreeGrafter"/>
</dbReference>
<keyword evidence="2" id="KW-0413">Isomerase</keyword>
<feature type="binding site" evidence="4">
    <location>
        <position position="58"/>
    </location>
    <ligand>
        <name>substrate</name>
    </ligand>
</feature>
<sequence length="210" mass="24028">MKQLFLLRHGETNWNLEGRTQGRRDSRLTPGGLQQAELAGQKLMNNKIQVIYSSNLNRAKSTAMIIKEQLGIPCHYDHGLSEMNFGEWEGLTIKEIESNYVDDFSCWRDTPHLTLIPKGENLKNAQKRIVEAIENIMIQSKKDRLVLVSHGAVIKLYLLHVLGMPLSNFYRLKQNNCAINLIEYKECGPVLVKYNDLSHLDILSVGDEHE</sequence>
<dbReference type="InterPro" id="IPR050275">
    <property type="entry name" value="PGM_Phosphatase"/>
</dbReference>
<dbReference type="PROSITE" id="PS00175">
    <property type="entry name" value="PG_MUTASE"/>
    <property type="match status" value="1"/>
</dbReference>
<keyword evidence="1" id="KW-0324">Glycolysis</keyword>
<dbReference type="OrthoDB" id="9781415at2"/>
<gene>
    <name evidence="5" type="ordered locus">Amet_2630</name>
</gene>
<dbReference type="SUPFAM" id="SSF53254">
    <property type="entry name" value="Phosphoglycerate mutase-like"/>
    <property type="match status" value="1"/>
</dbReference>
<accession>A6TRG4</accession>
<dbReference type="Pfam" id="PF00300">
    <property type="entry name" value="His_Phos_1"/>
    <property type="match status" value="1"/>
</dbReference>
<feature type="binding site" evidence="4">
    <location>
        <begin position="8"/>
        <end position="15"/>
    </location>
    <ligand>
        <name>substrate</name>
    </ligand>
</feature>
<organism evidence="5 6">
    <name type="scientific">Alkaliphilus metalliredigens (strain QYMF)</name>
    <dbReference type="NCBI Taxonomy" id="293826"/>
    <lineage>
        <taxon>Bacteria</taxon>
        <taxon>Bacillati</taxon>
        <taxon>Bacillota</taxon>
        <taxon>Clostridia</taxon>
        <taxon>Peptostreptococcales</taxon>
        <taxon>Natronincolaceae</taxon>
        <taxon>Alkaliphilus</taxon>
    </lineage>
</organism>
<keyword evidence="6" id="KW-1185">Reference proteome</keyword>
<dbReference type="InterPro" id="IPR029033">
    <property type="entry name" value="His_PPase_superfam"/>
</dbReference>
<dbReference type="CDD" id="cd07067">
    <property type="entry name" value="HP_PGM_like"/>
    <property type="match status" value="1"/>
</dbReference>
<evidence type="ECO:0000313" key="5">
    <source>
        <dbReference type="EMBL" id="ABR48782.1"/>
    </source>
</evidence>
<dbReference type="HOGENOM" id="CLU_033323_8_4_9"/>
<dbReference type="PANTHER" id="PTHR48100:SF1">
    <property type="entry name" value="HISTIDINE PHOSPHATASE FAMILY PROTEIN-RELATED"/>
    <property type="match status" value="1"/>
</dbReference>
<protein>
    <submittedName>
        <fullName evidence="5">Phosphoglycerate mutase</fullName>
    </submittedName>
</protein>
<feature type="active site" description="Tele-phosphohistidine intermediate" evidence="3">
    <location>
        <position position="9"/>
    </location>
</feature>
<evidence type="ECO:0000256" key="3">
    <source>
        <dbReference type="PIRSR" id="PIRSR613078-1"/>
    </source>
</evidence>
<evidence type="ECO:0000256" key="1">
    <source>
        <dbReference type="ARBA" id="ARBA00023152"/>
    </source>
</evidence>
<dbReference type="RefSeq" id="WP_012063756.1">
    <property type="nucleotide sequence ID" value="NC_009633.1"/>
</dbReference>
<evidence type="ECO:0000256" key="2">
    <source>
        <dbReference type="ARBA" id="ARBA00023235"/>
    </source>
</evidence>
<dbReference type="EMBL" id="CP000724">
    <property type="protein sequence ID" value="ABR48782.1"/>
    <property type="molecule type" value="Genomic_DNA"/>
</dbReference>
<dbReference type="STRING" id="293826.Amet_2630"/>
<dbReference type="Gene3D" id="3.40.50.1240">
    <property type="entry name" value="Phosphoglycerate mutase-like"/>
    <property type="match status" value="1"/>
</dbReference>
<name>A6TRG4_ALKMQ</name>
<dbReference type="PANTHER" id="PTHR48100">
    <property type="entry name" value="BROAD-SPECIFICITY PHOSPHATASE YOR283W-RELATED"/>
    <property type="match status" value="1"/>
</dbReference>